<name>A0A1H3WE78_9BACI</name>
<evidence type="ECO:0000313" key="3">
    <source>
        <dbReference type="Proteomes" id="UP000198584"/>
    </source>
</evidence>
<dbReference type="InterPro" id="IPR010895">
    <property type="entry name" value="CHRD"/>
</dbReference>
<dbReference type="Pfam" id="PF07452">
    <property type="entry name" value="CHRD"/>
    <property type="match status" value="1"/>
</dbReference>
<dbReference type="AlphaFoldDB" id="A0A1H3WE78"/>
<accession>A0A1H3WE78</accession>
<gene>
    <name evidence="2" type="ORF">SAMN05421743_101430</name>
</gene>
<evidence type="ECO:0000313" key="2">
    <source>
        <dbReference type="EMBL" id="SDZ85403.1"/>
    </source>
</evidence>
<reference evidence="2 3" key="1">
    <citation type="submission" date="2016-10" db="EMBL/GenBank/DDBJ databases">
        <authorList>
            <person name="de Groot N.N."/>
        </authorList>
    </citation>
    <scope>NUCLEOTIDE SEQUENCE [LARGE SCALE GENOMIC DNA]</scope>
    <source>
        <strain evidence="2 3">CCM7597</strain>
    </source>
</reference>
<proteinExistence type="predicted"/>
<dbReference type="STRING" id="571932.SAMN05421743_101430"/>
<sequence length="146" mass="16420">MENKFIAKLKGKNEVPPVDTRAFGVAKFLAHKDCTKIKFQLEVEDIENFVQAHIHFGARDVNGPVLVFLFGADLMTLEQQNGISTRRGVITGIIKDKDIEDNDVGVDNVSDLLKLMRKELTYVNAHTEQNPGGEIRGQIIPLDKRY</sequence>
<dbReference type="RefSeq" id="WP_176791284.1">
    <property type="nucleotide sequence ID" value="NZ_FNQR01000001.1"/>
</dbReference>
<dbReference type="Proteomes" id="UP000198584">
    <property type="component" value="Unassembled WGS sequence"/>
</dbReference>
<organism evidence="2 3">
    <name type="scientific">Thalassobacillus cyri</name>
    <dbReference type="NCBI Taxonomy" id="571932"/>
    <lineage>
        <taxon>Bacteria</taxon>
        <taxon>Bacillati</taxon>
        <taxon>Bacillota</taxon>
        <taxon>Bacilli</taxon>
        <taxon>Bacillales</taxon>
        <taxon>Bacillaceae</taxon>
        <taxon>Thalassobacillus</taxon>
    </lineage>
</organism>
<dbReference type="SMART" id="SM00754">
    <property type="entry name" value="CHRD"/>
    <property type="match status" value="1"/>
</dbReference>
<dbReference type="EMBL" id="FNQR01000001">
    <property type="protein sequence ID" value="SDZ85403.1"/>
    <property type="molecule type" value="Genomic_DNA"/>
</dbReference>
<dbReference type="PROSITE" id="PS50933">
    <property type="entry name" value="CHRD"/>
    <property type="match status" value="1"/>
</dbReference>
<protein>
    <submittedName>
        <fullName evidence="2">CHRD domain-containing protein</fullName>
    </submittedName>
</protein>
<keyword evidence="3" id="KW-1185">Reference proteome</keyword>
<feature type="domain" description="CHRD" evidence="1">
    <location>
        <begin position="1"/>
        <end position="144"/>
    </location>
</feature>
<evidence type="ECO:0000259" key="1">
    <source>
        <dbReference type="PROSITE" id="PS50933"/>
    </source>
</evidence>